<accession>A0ABQ9TIZ6</accession>
<proteinExistence type="predicted"/>
<protein>
    <submittedName>
        <fullName evidence="1">Uncharacterized protein</fullName>
    </submittedName>
</protein>
<name>A0ABQ9TIZ6_SAGOE</name>
<reference evidence="1 2" key="1">
    <citation type="submission" date="2023-05" db="EMBL/GenBank/DDBJ databases">
        <title>B98-5 Cell Line De Novo Hybrid Assembly: An Optical Mapping Approach.</title>
        <authorList>
            <person name="Kananen K."/>
            <person name="Auerbach J.A."/>
            <person name="Kautto E."/>
            <person name="Blachly J.S."/>
        </authorList>
    </citation>
    <scope>NUCLEOTIDE SEQUENCE [LARGE SCALE GENOMIC DNA]</scope>
    <source>
        <strain evidence="1">B95-8</strain>
        <tissue evidence="1">Cell line</tissue>
    </source>
</reference>
<gene>
    <name evidence="1" type="ORF">P7K49_037732</name>
</gene>
<comment type="caution">
    <text evidence="1">The sequence shown here is derived from an EMBL/GenBank/DDBJ whole genome shotgun (WGS) entry which is preliminary data.</text>
</comment>
<evidence type="ECO:0000313" key="2">
    <source>
        <dbReference type="Proteomes" id="UP001266305"/>
    </source>
</evidence>
<organism evidence="1 2">
    <name type="scientific">Saguinus oedipus</name>
    <name type="common">Cotton-top tamarin</name>
    <name type="synonym">Oedipomidas oedipus</name>
    <dbReference type="NCBI Taxonomy" id="9490"/>
    <lineage>
        <taxon>Eukaryota</taxon>
        <taxon>Metazoa</taxon>
        <taxon>Chordata</taxon>
        <taxon>Craniata</taxon>
        <taxon>Vertebrata</taxon>
        <taxon>Euteleostomi</taxon>
        <taxon>Mammalia</taxon>
        <taxon>Eutheria</taxon>
        <taxon>Euarchontoglires</taxon>
        <taxon>Primates</taxon>
        <taxon>Haplorrhini</taxon>
        <taxon>Platyrrhini</taxon>
        <taxon>Cebidae</taxon>
        <taxon>Callitrichinae</taxon>
        <taxon>Saguinus</taxon>
    </lineage>
</organism>
<dbReference type="Proteomes" id="UP001266305">
    <property type="component" value="Unassembled WGS sequence"/>
</dbReference>
<keyword evidence="2" id="KW-1185">Reference proteome</keyword>
<evidence type="ECO:0000313" key="1">
    <source>
        <dbReference type="EMBL" id="KAK2084699.1"/>
    </source>
</evidence>
<sequence length="179" mass="19847">MLKTTLALSQSFLDPAWYVLHKPTLPVTKALGAGRSLARDWYLGKKPPVRADGSWQPRGHIEVIFTNGPSEECSVQSNKLLLKYLQGDSDKLDPGISDEPDMGSDFKKPVVYAPPAPQTQATNCFEACGHMRLPGSADDNRKSPTDAHTLRPLNLFTSCKHNMATAWNRLKLRNNYAII</sequence>
<dbReference type="EMBL" id="JASSZA010000022">
    <property type="protein sequence ID" value="KAK2084699.1"/>
    <property type="molecule type" value="Genomic_DNA"/>
</dbReference>